<dbReference type="InterPro" id="IPR001610">
    <property type="entry name" value="PAC"/>
</dbReference>
<evidence type="ECO:0000259" key="1">
    <source>
        <dbReference type="PROSITE" id="PS50112"/>
    </source>
</evidence>
<dbReference type="PANTHER" id="PTHR46663:SF3">
    <property type="entry name" value="SLL0267 PROTEIN"/>
    <property type="match status" value="1"/>
</dbReference>
<dbReference type="SMART" id="SM00086">
    <property type="entry name" value="PAC"/>
    <property type="match status" value="1"/>
</dbReference>
<dbReference type="InterPro" id="IPR043128">
    <property type="entry name" value="Rev_trsase/Diguanyl_cyclase"/>
</dbReference>
<name>A0ABS1WD27_9GAMM</name>
<dbReference type="InterPro" id="IPR000014">
    <property type="entry name" value="PAS"/>
</dbReference>
<dbReference type="SUPFAM" id="SSF55785">
    <property type="entry name" value="PYP-like sensor domain (PAS domain)"/>
    <property type="match status" value="1"/>
</dbReference>
<evidence type="ECO:0000313" key="3">
    <source>
        <dbReference type="EMBL" id="MBL7527264.1"/>
    </source>
</evidence>
<dbReference type="SMART" id="SM00091">
    <property type="entry name" value="PAS"/>
    <property type="match status" value="1"/>
</dbReference>
<proteinExistence type="predicted"/>
<feature type="domain" description="PAS" evidence="1">
    <location>
        <begin position="18"/>
        <end position="64"/>
    </location>
</feature>
<dbReference type="CDD" id="cd00130">
    <property type="entry name" value="PAS"/>
    <property type="match status" value="1"/>
</dbReference>
<dbReference type="Gene3D" id="3.30.70.270">
    <property type="match status" value="1"/>
</dbReference>
<dbReference type="NCBIfam" id="TIGR00254">
    <property type="entry name" value="GGDEF"/>
    <property type="match status" value="1"/>
</dbReference>
<dbReference type="Gene3D" id="3.30.450.20">
    <property type="entry name" value="PAS domain"/>
    <property type="match status" value="1"/>
</dbReference>
<dbReference type="Pfam" id="PF00990">
    <property type="entry name" value="GGDEF"/>
    <property type="match status" value="1"/>
</dbReference>
<keyword evidence="4" id="KW-1185">Reference proteome</keyword>
<sequence length="321" mass="36752">MTVSLHQYSSLPELIELGEEGLKGVFEEITYGITVTNEHSQIIYVNRAFTSITGYEAHEVIGDNPGMFHSGRHDKQYYQNMWDTLNQCGRWQGEIWNRRKSGTVVPELLTITKIVNSKQHVFYIGIFSDISFLVQENEMKLNLALHDPLTGLCNRTLLEDRFQVVQNEYKRHSAEVRFKNKQVALLFIDLNRFKQINDTYGHLVGDSVLIFVAQTLKKCARSMDTVARIGGDEFAVILSDITKNEHVEGYCMRVHQELSIGTHINNVLLIPELSIGVSLFPTEAIDFDKLIDYADKAMYHSKKLRSYLTFYSDLSKKTGCV</sequence>
<evidence type="ECO:0000259" key="2">
    <source>
        <dbReference type="PROSITE" id="PS50887"/>
    </source>
</evidence>
<gene>
    <name evidence="3" type="ORF">I5282_11890</name>
</gene>
<protein>
    <submittedName>
        <fullName evidence="3">Diguanylate cyclase</fullName>
    </submittedName>
</protein>
<dbReference type="Proteomes" id="UP000809910">
    <property type="component" value="Unassembled WGS sequence"/>
</dbReference>
<dbReference type="PROSITE" id="PS50887">
    <property type="entry name" value="GGDEF"/>
    <property type="match status" value="1"/>
</dbReference>
<dbReference type="RefSeq" id="WP_203108265.1">
    <property type="nucleotide sequence ID" value="NZ_JADOBG010000006.1"/>
</dbReference>
<comment type="caution">
    <text evidence="3">The sequence shown here is derived from an EMBL/GenBank/DDBJ whole genome shotgun (WGS) entry which is preliminary data.</text>
</comment>
<dbReference type="NCBIfam" id="TIGR00229">
    <property type="entry name" value="sensory_box"/>
    <property type="match status" value="1"/>
</dbReference>
<dbReference type="EMBL" id="JADWVN010000025">
    <property type="protein sequence ID" value="MBL7527264.1"/>
    <property type="molecule type" value="Genomic_DNA"/>
</dbReference>
<dbReference type="SUPFAM" id="SSF55073">
    <property type="entry name" value="Nucleotide cyclase"/>
    <property type="match status" value="1"/>
</dbReference>
<dbReference type="InterPro" id="IPR000160">
    <property type="entry name" value="GGDEF_dom"/>
</dbReference>
<dbReference type="PROSITE" id="PS50112">
    <property type="entry name" value="PAS"/>
    <property type="match status" value="1"/>
</dbReference>
<dbReference type="PANTHER" id="PTHR46663">
    <property type="entry name" value="DIGUANYLATE CYCLASE DGCT-RELATED"/>
    <property type="match status" value="1"/>
</dbReference>
<reference evidence="3 4" key="1">
    <citation type="submission" date="2020-12" db="EMBL/GenBank/DDBJ databases">
        <title>WGS of Legionella: environmental sample.</title>
        <authorList>
            <person name="Cristino S."/>
            <person name="Girolamini L."/>
            <person name="Salaris S."/>
            <person name="Pascale M.R."/>
            <person name="Mazzotta M."/>
            <person name="Orsini M."/>
            <person name="Grottola A."/>
        </authorList>
    </citation>
    <scope>NUCLEOTIDE SEQUENCE [LARGE SCALE GENOMIC DNA]</scope>
    <source>
        <strain evidence="3 4">30cs62</strain>
    </source>
</reference>
<dbReference type="InterPro" id="IPR035965">
    <property type="entry name" value="PAS-like_dom_sf"/>
</dbReference>
<organism evidence="3 4">
    <name type="scientific">Legionella bononiensis</name>
    <dbReference type="NCBI Taxonomy" id="2793102"/>
    <lineage>
        <taxon>Bacteria</taxon>
        <taxon>Pseudomonadati</taxon>
        <taxon>Pseudomonadota</taxon>
        <taxon>Gammaproteobacteria</taxon>
        <taxon>Legionellales</taxon>
        <taxon>Legionellaceae</taxon>
        <taxon>Legionella</taxon>
    </lineage>
</organism>
<dbReference type="Pfam" id="PF13426">
    <property type="entry name" value="PAS_9"/>
    <property type="match status" value="1"/>
</dbReference>
<dbReference type="SMART" id="SM00267">
    <property type="entry name" value="GGDEF"/>
    <property type="match status" value="1"/>
</dbReference>
<evidence type="ECO:0000313" key="4">
    <source>
        <dbReference type="Proteomes" id="UP000809910"/>
    </source>
</evidence>
<accession>A0ABS1WD27</accession>
<dbReference type="InterPro" id="IPR029787">
    <property type="entry name" value="Nucleotide_cyclase"/>
</dbReference>
<dbReference type="InterPro" id="IPR052163">
    <property type="entry name" value="DGC-Regulatory_Protein"/>
</dbReference>
<feature type="domain" description="GGDEF" evidence="2">
    <location>
        <begin position="181"/>
        <end position="313"/>
    </location>
</feature>
<dbReference type="CDD" id="cd01949">
    <property type="entry name" value="GGDEF"/>
    <property type="match status" value="1"/>
</dbReference>